<protein>
    <recommendedName>
        <fullName evidence="2">CHRD domain-containing protein</fullName>
    </recommendedName>
</protein>
<dbReference type="AlphaFoldDB" id="A0A3B0X5X6"/>
<dbReference type="EMBL" id="UOFG01000051">
    <property type="protein sequence ID" value="VAW58852.1"/>
    <property type="molecule type" value="Genomic_DNA"/>
</dbReference>
<evidence type="ECO:0000259" key="2">
    <source>
        <dbReference type="PROSITE" id="PS50933"/>
    </source>
</evidence>
<feature type="region of interest" description="Disordered" evidence="1">
    <location>
        <begin position="23"/>
        <end position="64"/>
    </location>
</feature>
<accession>A0A3B0X5X6</accession>
<reference evidence="3" key="1">
    <citation type="submission" date="2018-06" db="EMBL/GenBank/DDBJ databases">
        <authorList>
            <person name="Zhirakovskaya E."/>
        </authorList>
    </citation>
    <scope>NUCLEOTIDE SEQUENCE</scope>
</reference>
<dbReference type="InterPro" id="IPR010895">
    <property type="entry name" value="CHRD"/>
</dbReference>
<sequence>MNNLLKISIAAVLATSMTSAIAGGMGGGTPPPPPGAAPTPPTAPPPPPAAPAPPPPPPAAPAPVAVGFTFDADLSGAQAGVISIATGDTTLEFAEDLSSMTYTLNVANSGTITAAHFHCAPAGEDGPPAVAIEVGTFTVTNADILPVIGNEVCGVTINNIASLLNATLQGVIYANVHTDLFPAGELRGQIFSPIPQ</sequence>
<dbReference type="SMART" id="SM00754">
    <property type="entry name" value="CHRD"/>
    <property type="match status" value="1"/>
</dbReference>
<dbReference type="PROSITE" id="PS50933">
    <property type="entry name" value="CHRD"/>
    <property type="match status" value="1"/>
</dbReference>
<evidence type="ECO:0000256" key="1">
    <source>
        <dbReference type="SAM" id="MobiDB-lite"/>
    </source>
</evidence>
<gene>
    <name evidence="3" type="ORF">MNBD_GAMMA11-619</name>
</gene>
<feature type="domain" description="CHRD" evidence="2">
    <location>
        <begin position="66"/>
        <end position="195"/>
    </location>
</feature>
<evidence type="ECO:0000313" key="3">
    <source>
        <dbReference type="EMBL" id="VAW58852.1"/>
    </source>
</evidence>
<organism evidence="3">
    <name type="scientific">hydrothermal vent metagenome</name>
    <dbReference type="NCBI Taxonomy" id="652676"/>
    <lineage>
        <taxon>unclassified sequences</taxon>
        <taxon>metagenomes</taxon>
        <taxon>ecological metagenomes</taxon>
    </lineage>
</organism>
<name>A0A3B0X5X6_9ZZZZ</name>
<proteinExistence type="predicted"/>
<feature type="compositionally biased region" description="Pro residues" evidence="1">
    <location>
        <begin position="29"/>
        <end position="61"/>
    </location>
</feature>
<dbReference type="Pfam" id="PF07452">
    <property type="entry name" value="CHRD"/>
    <property type="match status" value="1"/>
</dbReference>